<comment type="similarity">
    <text evidence="1">Belongs to the peptidase S66 family.</text>
</comment>
<dbReference type="InterPro" id="IPR003507">
    <property type="entry name" value="S66_fam"/>
</dbReference>
<evidence type="ECO:0000256" key="1">
    <source>
        <dbReference type="ARBA" id="ARBA00010233"/>
    </source>
</evidence>
<evidence type="ECO:0000256" key="2">
    <source>
        <dbReference type="ARBA" id="ARBA00022801"/>
    </source>
</evidence>
<dbReference type="AlphaFoldDB" id="A0A1H2S625"/>
<dbReference type="SUPFAM" id="SSF52317">
    <property type="entry name" value="Class I glutamine amidotransferase-like"/>
    <property type="match status" value="1"/>
</dbReference>
<keyword evidence="7" id="KW-1185">Reference proteome</keyword>
<evidence type="ECO:0000313" key="7">
    <source>
        <dbReference type="Proteomes" id="UP000198534"/>
    </source>
</evidence>
<dbReference type="Gene3D" id="3.40.50.10740">
    <property type="entry name" value="Class I glutamine amidotransferase-like"/>
    <property type="match status" value="1"/>
</dbReference>
<dbReference type="InterPro" id="IPR040921">
    <property type="entry name" value="Peptidase_S66C"/>
</dbReference>
<dbReference type="InterPro" id="IPR027478">
    <property type="entry name" value="LdcA_N"/>
</dbReference>
<accession>A0A1H2S625</accession>
<dbReference type="PANTHER" id="PTHR30237:SF6">
    <property type="entry name" value="CARBOXYPEPTIDASE YOCD-RELATED"/>
    <property type="match status" value="1"/>
</dbReference>
<feature type="active site" description="Nucleophile" evidence="3">
    <location>
        <position position="112"/>
    </location>
</feature>
<feature type="active site" description="Charge relay system" evidence="3">
    <location>
        <position position="229"/>
    </location>
</feature>
<organism evidence="6 7">
    <name type="scientific">Marininema mesophilum</name>
    <dbReference type="NCBI Taxonomy" id="1048340"/>
    <lineage>
        <taxon>Bacteria</taxon>
        <taxon>Bacillati</taxon>
        <taxon>Bacillota</taxon>
        <taxon>Bacilli</taxon>
        <taxon>Bacillales</taxon>
        <taxon>Thermoactinomycetaceae</taxon>
        <taxon>Marininema</taxon>
    </lineage>
</organism>
<dbReference type="InterPro" id="IPR029062">
    <property type="entry name" value="Class_I_gatase-like"/>
</dbReference>
<feature type="active site" description="Charge relay system" evidence="3">
    <location>
        <position position="297"/>
    </location>
</feature>
<keyword evidence="6" id="KW-0645">Protease</keyword>
<keyword evidence="2" id="KW-0378">Hydrolase</keyword>
<dbReference type="GO" id="GO:0004180">
    <property type="term" value="F:carboxypeptidase activity"/>
    <property type="evidence" value="ECO:0007669"/>
    <property type="project" value="UniProtKB-KW"/>
</dbReference>
<evidence type="ECO:0000259" key="4">
    <source>
        <dbReference type="Pfam" id="PF02016"/>
    </source>
</evidence>
<proteinExistence type="inferred from homology"/>
<keyword evidence="6" id="KW-0121">Carboxypeptidase</keyword>
<evidence type="ECO:0000313" key="6">
    <source>
        <dbReference type="EMBL" id="SDW27061.1"/>
    </source>
</evidence>
<dbReference type="EMBL" id="FNNQ01000002">
    <property type="protein sequence ID" value="SDW27061.1"/>
    <property type="molecule type" value="Genomic_DNA"/>
</dbReference>
<feature type="domain" description="LD-carboxypeptidase N-terminal" evidence="4">
    <location>
        <begin position="13"/>
        <end position="132"/>
    </location>
</feature>
<dbReference type="Gene3D" id="3.50.30.60">
    <property type="entry name" value="LD-carboxypeptidase A C-terminal domain-like"/>
    <property type="match status" value="1"/>
</dbReference>
<reference evidence="6 7" key="1">
    <citation type="submission" date="2016-10" db="EMBL/GenBank/DDBJ databases">
        <authorList>
            <person name="de Groot N.N."/>
        </authorList>
    </citation>
    <scope>NUCLEOTIDE SEQUENCE [LARGE SCALE GENOMIC DNA]</scope>
    <source>
        <strain evidence="6 7">DSM 45610</strain>
    </source>
</reference>
<dbReference type="Proteomes" id="UP000198534">
    <property type="component" value="Unassembled WGS sequence"/>
</dbReference>
<evidence type="ECO:0000256" key="3">
    <source>
        <dbReference type="PIRSR" id="PIRSR028757-1"/>
    </source>
</evidence>
<dbReference type="SUPFAM" id="SSF141986">
    <property type="entry name" value="LD-carboxypeptidase A C-terminal domain-like"/>
    <property type="match status" value="1"/>
</dbReference>
<dbReference type="InterPro" id="IPR027461">
    <property type="entry name" value="Carboxypeptidase_A_C_sf"/>
</dbReference>
<dbReference type="STRING" id="1048340.SAMN05444487_102113"/>
<dbReference type="CDD" id="cd07062">
    <property type="entry name" value="Peptidase_S66_mccF_like"/>
    <property type="match status" value="1"/>
</dbReference>
<dbReference type="InterPro" id="IPR040449">
    <property type="entry name" value="Peptidase_S66_N"/>
</dbReference>
<name>A0A1H2S625_9BACL</name>
<gene>
    <name evidence="6" type="ORF">SAMN05444487_102113</name>
</gene>
<sequence>MIIAPKLAPGDEVRVVAPSRSLGIIAQDVREIARHRLEHLGLRVTFSDHVEEMDEFHSSSVRSRLQDLHEAFADPNVKGILTVIGGFNSNQLLSGLDFSLIRKNPKIFCGYSDTTALQNAILAKAGVVTYSGPAFSSFGMKKGFDYTLAYFCKCVMETAPFSIEEAPTWSDDEWYLDQKNRQFDPTTGWLSLSPGEAQGRIVGGNLCTLNLLLGTEYMPDLRNTILFLEDDYLSSPEIWDRNLQALLHQPSFNKVRGVVIGRFQRESQMSHEFLKKIHNTKPELHPIPVVANVDFGHTTPFITYPIGGVARLTVTEEGAQVIIDEH</sequence>
<protein>
    <submittedName>
        <fullName evidence="6">Muramoyltetrapeptide carboxypeptidase LdcA (Peptidoglycan recycling)</fullName>
    </submittedName>
</protein>
<dbReference type="Pfam" id="PF02016">
    <property type="entry name" value="Peptidase_S66"/>
    <property type="match status" value="1"/>
</dbReference>
<dbReference type="PIRSF" id="PIRSF028757">
    <property type="entry name" value="LD-carboxypeptidase"/>
    <property type="match status" value="1"/>
</dbReference>
<feature type="domain" description="LD-carboxypeptidase C-terminal" evidence="5">
    <location>
        <begin position="198"/>
        <end position="312"/>
    </location>
</feature>
<dbReference type="PANTHER" id="PTHR30237">
    <property type="entry name" value="MURAMOYLTETRAPEPTIDE CARBOXYPEPTIDASE"/>
    <property type="match status" value="1"/>
</dbReference>
<evidence type="ECO:0000259" key="5">
    <source>
        <dbReference type="Pfam" id="PF17676"/>
    </source>
</evidence>
<dbReference type="Pfam" id="PF17676">
    <property type="entry name" value="Peptidase_S66C"/>
    <property type="match status" value="1"/>
</dbReference>